<dbReference type="SMART" id="SM00387">
    <property type="entry name" value="HATPase_c"/>
    <property type="match status" value="1"/>
</dbReference>
<dbReference type="InterPro" id="IPR036097">
    <property type="entry name" value="HisK_dim/P_sf"/>
</dbReference>
<dbReference type="Gene3D" id="3.30.565.10">
    <property type="entry name" value="Histidine kinase-like ATPase, C-terminal domain"/>
    <property type="match status" value="1"/>
</dbReference>
<dbReference type="RefSeq" id="WP_145378573.1">
    <property type="nucleotide sequence ID" value="NZ_CP036270.1"/>
</dbReference>
<sequence>MVHYSSRKWPIILGVILVALVVAMLVIWIVNQASSQQWGMLILGAIFFSLVLIGVVLYFILTIKEVNLSRRQANFIDAVTHELKSPIASIKLYLQTLDMREVDLEQQREFHRFMLEDVQRLDALIDHLLVAARLDFEEQEEAPRDVDAVECLTHCVDIVSRRFQLQPEQVEMDLVPCTVHARNRDLEMIFTNLLDNAAKYAGEHPKIHVQARPGGSDRVIIRISDNGRGVRFEVRRKIFQRFFRGGSELVRTTVGTGLGLYLVRSLVKKAKGKISVNNRGPFSGATFEVELPGRMIEEAQQPPTPDQPAENLTPQHSTETPPSPHS</sequence>
<dbReference type="Pfam" id="PF00512">
    <property type="entry name" value="HisKA"/>
    <property type="match status" value="1"/>
</dbReference>
<evidence type="ECO:0000256" key="7">
    <source>
        <dbReference type="ARBA" id="ARBA00022777"/>
    </source>
</evidence>
<comment type="catalytic activity">
    <reaction evidence="1">
        <text>ATP + protein L-histidine = ADP + protein N-phospho-L-histidine.</text>
        <dbReference type="EC" id="2.7.13.3"/>
    </reaction>
</comment>
<feature type="domain" description="Histidine kinase" evidence="12">
    <location>
        <begin position="78"/>
        <end position="295"/>
    </location>
</feature>
<evidence type="ECO:0000256" key="3">
    <source>
        <dbReference type="ARBA" id="ARBA00012438"/>
    </source>
</evidence>
<gene>
    <name evidence="13" type="primary">phoR_2</name>
    <name evidence="13" type="ORF">Mal52_45430</name>
</gene>
<dbReference type="GO" id="GO:0005886">
    <property type="term" value="C:plasma membrane"/>
    <property type="evidence" value="ECO:0007669"/>
    <property type="project" value="UniProtKB-SubCell"/>
</dbReference>
<keyword evidence="8" id="KW-0902">Two-component regulatory system</keyword>
<dbReference type="InterPro" id="IPR004358">
    <property type="entry name" value="Sig_transdc_His_kin-like_C"/>
</dbReference>
<protein>
    <recommendedName>
        <fullName evidence="3">histidine kinase</fullName>
        <ecNumber evidence="3">2.7.13.3</ecNumber>
    </recommendedName>
</protein>
<evidence type="ECO:0000256" key="11">
    <source>
        <dbReference type="SAM" id="Phobius"/>
    </source>
</evidence>
<dbReference type="InterPro" id="IPR050980">
    <property type="entry name" value="2C_sensor_his_kinase"/>
</dbReference>
<accession>A0A517ZU92</accession>
<evidence type="ECO:0000256" key="9">
    <source>
        <dbReference type="ARBA" id="ARBA00023026"/>
    </source>
</evidence>
<dbReference type="GO" id="GO:0000155">
    <property type="term" value="F:phosphorelay sensor kinase activity"/>
    <property type="evidence" value="ECO:0007669"/>
    <property type="project" value="InterPro"/>
</dbReference>
<dbReference type="InterPro" id="IPR005467">
    <property type="entry name" value="His_kinase_dom"/>
</dbReference>
<dbReference type="InterPro" id="IPR003661">
    <property type="entry name" value="HisK_dim/P_dom"/>
</dbReference>
<evidence type="ECO:0000256" key="4">
    <source>
        <dbReference type="ARBA" id="ARBA00022475"/>
    </source>
</evidence>
<evidence type="ECO:0000259" key="12">
    <source>
        <dbReference type="PROSITE" id="PS50109"/>
    </source>
</evidence>
<dbReference type="AlphaFoldDB" id="A0A517ZU92"/>
<keyword evidence="11" id="KW-0472">Membrane</keyword>
<feature type="compositionally biased region" description="Polar residues" evidence="10">
    <location>
        <begin position="310"/>
        <end position="320"/>
    </location>
</feature>
<evidence type="ECO:0000313" key="13">
    <source>
        <dbReference type="EMBL" id="QDU46046.1"/>
    </source>
</evidence>
<dbReference type="Gene3D" id="1.10.287.130">
    <property type="match status" value="1"/>
</dbReference>
<feature type="transmembrane region" description="Helical" evidence="11">
    <location>
        <begin position="37"/>
        <end position="61"/>
    </location>
</feature>
<keyword evidence="6 13" id="KW-0808">Transferase</keyword>
<dbReference type="InterPro" id="IPR003594">
    <property type="entry name" value="HATPase_dom"/>
</dbReference>
<organism evidence="13 14">
    <name type="scientific">Symmachiella dynata</name>
    <dbReference type="NCBI Taxonomy" id="2527995"/>
    <lineage>
        <taxon>Bacteria</taxon>
        <taxon>Pseudomonadati</taxon>
        <taxon>Planctomycetota</taxon>
        <taxon>Planctomycetia</taxon>
        <taxon>Planctomycetales</taxon>
        <taxon>Planctomycetaceae</taxon>
        <taxon>Symmachiella</taxon>
    </lineage>
</organism>
<keyword evidence="7" id="KW-0418">Kinase</keyword>
<proteinExistence type="predicted"/>
<keyword evidence="11" id="KW-1133">Transmembrane helix</keyword>
<dbReference type="KEGG" id="sdyn:Mal52_45430"/>
<name>A0A517ZU92_9PLAN</name>
<evidence type="ECO:0000313" key="14">
    <source>
        <dbReference type="Proteomes" id="UP000319383"/>
    </source>
</evidence>
<dbReference type="EMBL" id="CP036276">
    <property type="protein sequence ID" value="QDU46046.1"/>
    <property type="molecule type" value="Genomic_DNA"/>
</dbReference>
<dbReference type="OrthoDB" id="9804645at2"/>
<keyword evidence="5" id="KW-0597">Phosphoprotein</keyword>
<dbReference type="SUPFAM" id="SSF47384">
    <property type="entry name" value="Homodimeric domain of signal transducing histidine kinase"/>
    <property type="match status" value="1"/>
</dbReference>
<keyword evidence="9" id="KW-0843">Virulence</keyword>
<dbReference type="Proteomes" id="UP000319383">
    <property type="component" value="Chromosome"/>
</dbReference>
<dbReference type="PROSITE" id="PS50109">
    <property type="entry name" value="HIS_KIN"/>
    <property type="match status" value="1"/>
</dbReference>
<dbReference type="SMART" id="SM00388">
    <property type="entry name" value="HisKA"/>
    <property type="match status" value="1"/>
</dbReference>
<keyword evidence="11" id="KW-0812">Transmembrane</keyword>
<evidence type="ECO:0000256" key="8">
    <source>
        <dbReference type="ARBA" id="ARBA00023012"/>
    </source>
</evidence>
<reference evidence="13 14" key="1">
    <citation type="submission" date="2019-02" db="EMBL/GenBank/DDBJ databases">
        <title>Deep-cultivation of Planctomycetes and their phenomic and genomic characterization uncovers novel biology.</title>
        <authorList>
            <person name="Wiegand S."/>
            <person name="Jogler M."/>
            <person name="Boedeker C."/>
            <person name="Pinto D."/>
            <person name="Vollmers J."/>
            <person name="Rivas-Marin E."/>
            <person name="Kohn T."/>
            <person name="Peeters S.H."/>
            <person name="Heuer A."/>
            <person name="Rast P."/>
            <person name="Oberbeckmann S."/>
            <person name="Bunk B."/>
            <person name="Jeske O."/>
            <person name="Meyerdierks A."/>
            <person name="Storesund J.E."/>
            <person name="Kallscheuer N."/>
            <person name="Luecker S."/>
            <person name="Lage O.M."/>
            <person name="Pohl T."/>
            <person name="Merkel B.J."/>
            <person name="Hornburger P."/>
            <person name="Mueller R.-W."/>
            <person name="Bruemmer F."/>
            <person name="Labrenz M."/>
            <person name="Spormann A.M."/>
            <person name="Op den Camp H."/>
            <person name="Overmann J."/>
            <person name="Amann R."/>
            <person name="Jetten M.S.M."/>
            <person name="Mascher T."/>
            <person name="Medema M.H."/>
            <person name="Devos D.P."/>
            <person name="Kaster A.-K."/>
            <person name="Ovreas L."/>
            <person name="Rohde M."/>
            <person name="Galperin M.Y."/>
            <person name="Jogler C."/>
        </authorList>
    </citation>
    <scope>NUCLEOTIDE SEQUENCE [LARGE SCALE GENOMIC DNA]</scope>
    <source>
        <strain evidence="13 14">Mal52</strain>
    </source>
</reference>
<keyword evidence="4" id="KW-1003">Cell membrane</keyword>
<dbReference type="InterPro" id="IPR036890">
    <property type="entry name" value="HATPase_C_sf"/>
</dbReference>
<dbReference type="PANTHER" id="PTHR44936">
    <property type="entry name" value="SENSOR PROTEIN CREC"/>
    <property type="match status" value="1"/>
</dbReference>
<evidence type="ECO:0000256" key="1">
    <source>
        <dbReference type="ARBA" id="ARBA00000085"/>
    </source>
</evidence>
<dbReference type="EC" id="2.7.13.3" evidence="3"/>
<dbReference type="CDD" id="cd00082">
    <property type="entry name" value="HisKA"/>
    <property type="match status" value="1"/>
</dbReference>
<evidence type="ECO:0000256" key="10">
    <source>
        <dbReference type="SAM" id="MobiDB-lite"/>
    </source>
</evidence>
<dbReference type="PRINTS" id="PR00344">
    <property type="entry name" value="BCTRLSENSOR"/>
</dbReference>
<dbReference type="PANTHER" id="PTHR44936:SF9">
    <property type="entry name" value="SENSOR PROTEIN CREC"/>
    <property type="match status" value="1"/>
</dbReference>
<evidence type="ECO:0000256" key="2">
    <source>
        <dbReference type="ARBA" id="ARBA00004651"/>
    </source>
</evidence>
<evidence type="ECO:0000256" key="6">
    <source>
        <dbReference type="ARBA" id="ARBA00022679"/>
    </source>
</evidence>
<dbReference type="Pfam" id="PF02518">
    <property type="entry name" value="HATPase_c"/>
    <property type="match status" value="1"/>
</dbReference>
<comment type="subcellular location">
    <subcellularLocation>
        <location evidence="2">Cell membrane</location>
        <topology evidence="2">Multi-pass membrane protein</topology>
    </subcellularLocation>
</comment>
<feature type="region of interest" description="Disordered" evidence="10">
    <location>
        <begin position="293"/>
        <end position="326"/>
    </location>
</feature>
<evidence type="ECO:0000256" key="5">
    <source>
        <dbReference type="ARBA" id="ARBA00022553"/>
    </source>
</evidence>
<feature type="transmembrane region" description="Helical" evidence="11">
    <location>
        <begin position="12"/>
        <end position="31"/>
    </location>
</feature>
<keyword evidence="14" id="KW-1185">Reference proteome</keyword>
<dbReference type="SUPFAM" id="SSF55874">
    <property type="entry name" value="ATPase domain of HSP90 chaperone/DNA topoisomerase II/histidine kinase"/>
    <property type="match status" value="1"/>
</dbReference>